<keyword evidence="2" id="KW-1185">Reference proteome</keyword>
<reference evidence="1" key="1">
    <citation type="submission" date="2020-08" db="EMBL/GenBank/DDBJ databases">
        <title>Multicomponent nature underlies the extraordinary mechanical properties of spider dragline silk.</title>
        <authorList>
            <person name="Kono N."/>
            <person name="Nakamura H."/>
            <person name="Mori M."/>
            <person name="Yoshida Y."/>
            <person name="Ohtoshi R."/>
            <person name="Malay A.D."/>
            <person name="Moran D.A.P."/>
            <person name="Tomita M."/>
            <person name="Numata K."/>
            <person name="Arakawa K."/>
        </authorList>
    </citation>
    <scope>NUCLEOTIDE SEQUENCE</scope>
</reference>
<proteinExistence type="predicted"/>
<dbReference type="OrthoDB" id="6471937at2759"/>
<name>A0A8X6XMV1_9ARAC</name>
<protein>
    <submittedName>
        <fullName evidence="1">Uncharacterized protein</fullName>
    </submittedName>
</protein>
<dbReference type="EMBL" id="BMAV01010395">
    <property type="protein sequence ID" value="GFY55450.1"/>
    <property type="molecule type" value="Genomic_DNA"/>
</dbReference>
<dbReference type="Proteomes" id="UP000886998">
    <property type="component" value="Unassembled WGS sequence"/>
</dbReference>
<evidence type="ECO:0000313" key="2">
    <source>
        <dbReference type="Proteomes" id="UP000886998"/>
    </source>
</evidence>
<organism evidence="1 2">
    <name type="scientific">Trichonephila inaurata madagascariensis</name>
    <dbReference type="NCBI Taxonomy" id="2747483"/>
    <lineage>
        <taxon>Eukaryota</taxon>
        <taxon>Metazoa</taxon>
        <taxon>Ecdysozoa</taxon>
        <taxon>Arthropoda</taxon>
        <taxon>Chelicerata</taxon>
        <taxon>Arachnida</taxon>
        <taxon>Araneae</taxon>
        <taxon>Araneomorphae</taxon>
        <taxon>Entelegynae</taxon>
        <taxon>Araneoidea</taxon>
        <taxon>Nephilidae</taxon>
        <taxon>Trichonephila</taxon>
        <taxon>Trichonephila inaurata</taxon>
    </lineage>
</organism>
<sequence length="92" mass="10965">MILLSTYEEKLHRSWTHLDVNFQANCWDSWTRVIQFVTDLRRQEVEMLKAIPVKQINNLNSIGKCLEFRFGEGHLVDIYGPKKTCSRYNSFR</sequence>
<dbReference type="AlphaFoldDB" id="A0A8X6XMV1"/>
<evidence type="ECO:0000313" key="1">
    <source>
        <dbReference type="EMBL" id="GFY55450.1"/>
    </source>
</evidence>
<comment type="caution">
    <text evidence="1">The sequence shown here is derived from an EMBL/GenBank/DDBJ whole genome shotgun (WGS) entry which is preliminary data.</text>
</comment>
<accession>A0A8X6XMV1</accession>
<gene>
    <name evidence="1" type="ORF">TNIN_351981</name>
</gene>